<evidence type="ECO:0000313" key="4">
    <source>
        <dbReference type="Proteomes" id="UP000518752"/>
    </source>
</evidence>
<dbReference type="OrthoDB" id="2657661at2759"/>
<feature type="transmembrane region" description="Helical" evidence="2">
    <location>
        <begin position="696"/>
        <end position="716"/>
    </location>
</feature>
<feature type="compositionally biased region" description="Polar residues" evidence="1">
    <location>
        <begin position="40"/>
        <end position="57"/>
    </location>
</feature>
<feature type="region of interest" description="Disordered" evidence="1">
    <location>
        <begin position="79"/>
        <end position="163"/>
    </location>
</feature>
<reference evidence="3 4" key="1">
    <citation type="journal article" date="2020" name="ISME J.">
        <title>Uncovering the hidden diversity of litter-decomposition mechanisms in mushroom-forming fungi.</title>
        <authorList>
            <person name="Floudas D."/>
            <person name="Bentzer J."/>
            <person name="Ahren D."/>
            <person name="Johansson T."/>
            <person name="Persson P."/>
            <person name="Tunlid A."/>
        </authorList>
    </citation>
    <scope>NUCLEOTIDE SEQUENCE [LARGE SCALE GENOMIC DNA]</scope>
    <source>
        <strain evidence="3 4">CBS 406.79</strain>
    </source>
</reference>
<evidence type="ECO:0000256" key="2">
    <source>
        <dbReference type="SAM" id="Phobius"/>
    </source>
</evidence>
<comment type="caution">
    <text evidence="3">The sequence shown here is derived from an EMBL/GenBank/DDBJ whole genome shotgun (WGS) entry which is preliminary data.</text>
</comment>
<dbReference type="EMBL" id="JAACJN010000021">
    <property type="protein sequence ID" value="KAF5389575.1"/>
    <property type="molecule type" value="Genomic_DNA"/>
</dbReference>
<organism evidence="3 4">
    <name type="scientific">Collybiopsis confluens</name>
    <dbReference type="NCBI Taxonomy" id="2823264"/>
    <lineage>
        <taxon>Eukaryota</taxon>
        <taxon>Fungi</taxon>
        <taxon>Dikarya</taxon>
        <taxon>Basidiomycota</taxon>
        <taxon>Agaricomycotina</taxon>
        <taxon>Agaricomycetes</taxon>
        <taxon>Agaricomycetidae</taxon>
        <taxon>Agaricales</taxon>
        <taxon>Marasmiineae</taxon>
        <taxon>Omphalotaceae</taxon>
        <taxon>Collybiopsis</taxon>
    </lineage>
</organism>
<gene>
    <name evidence="3" type="ORF">D9757_004105</name>
</gene>
<proteinExistence type="predicted"/>
<keyword evidence="2" id="KW-0812">Transmembrane</keyword>
<keyword evidence="4" id="KW-1185">Reference proteome</keyword>
<evidence type="ECO:0000313" key="3">
    <source>
        <dbReference type="EMBL" id="KAF5389575.1"/>
    </source>
</evidence>
<feature type="region of interest" description="Disordered" evidence="1">
    <location>
        <begin position="759"/>
        <end position="780"/>
    </location>
</feature>
<dbReference type="AlphaFoldDB" id="A0A8H5HUB6"/>
<keyword evidence="2" id="KW-0472">Membrane</keyword>
<evidence type="ECO:0000256" key="1">
    <source>
        <dbReference type="SAM" id="MobiDB-lite"/>
    </source>
</evidence>
<feature type="compositionally biased region" description="Low complexity" evidence="1">
    <location>
        <begin position="89"/>
        <end position="99"/>
    </location>
</feature>
<dbReference type="Proteomes" id="UP000518752">
    <property type="component" value="Unassembled WGS sequence"/>
</dbReference>
<keyword evidence="2" id="KW-1133">Transmembrane helix</keyword>
<feature type="region of interest" description="Disordered" evidence="1">
    <location>
        <begin position="37"/>
        <end position="57"/>
    </location>
</feature>
<evidence type="ECO:0008006" key="5">
    <source>
        <dbReference type="Google" id="ProtNLM"/>
    </source>
</evidence>
<feature type="transmembrane region" description="Helical" evidence="2">
    <location>
        <begin position="572"/>
        <end position="591"/>
    </location>
</feature>
<feature type="transmembrane region" description="Helical" evidence="2">
    <location>
        <begin position="603"/>
        <end position="625"/>
    </location>
</feature>
<name>A0A8H5HUB6_9AGAR</name>
<feature type="transmembrane region" description="Helical" evidence="2">
    <location>
        <begin position="523"/>
        <end position="540"/>
    </location>
</feature>
<feature type="transmembrane region" description="Helical" evidence="2">
    <location>
        <begin position="666"/>
        <end position="690"/>
    </location>
</feature>
<protein>
    <recommendedName>
        <fullName evidence="5">WW domain-containing protein</fullName>
    </recommendedName>
</protein>
<accession>A0A8H5HUB6</accession>
<sequence>MSLLQWILRFLRNSYPVRWSIRSILALLAFLRRRTKRSPGESSSTPENHLENSATSTASMHIHSTDIYASHLPDTNSLHPYPFNHPNASYSSHDISTSSDHGDSNVQRSSRQLRRILRSNVSEDFTARGRPNPRIDLPSVSGAQNRVSRSASRRSVSRPNSFVGYPTSRPISVYTTGSHISIPSITIDHGQGGISKPMQTSPVQVEAPYALPGPSHQDLSELVKTHERFRPIAPLEHARYEQEAFAPHDDLEYSIQPQTVMFQTEDIPVGWKKLLHPEGARYYVYQDKRFYTDANLMDNVVKERIMSCIDDFQDFCRGRSINLPRNSNTVFHLRNKEDDPNKYTCEYYIADHDTRSVFWLDLFDASWVPTWSMVKGVTTATHVGKLRVEHVVTSQYWYHCHLFPNSFQLNVSAVDELRDILAHSICDALTSSTSTVPYSISDLNEMMRLCNNLRSVFLFYILIFDSPLYAENTSTGGGVSAYSRIMYIFVEQRFLNHHDQLAVRLDRDRSVYFPESDSRHRPWLLRCVSPALFSAPYLYFRLLRKLWVDHLVHEASWADFVSKMNEEWQQIILFNTVLLNANVAFLAIGSVDNSGDKPGRSPAQIASFLSIIASFGSIIVGLVLARKHRAKAKETALQVATFLNAWDKNRVGLATLAIIYSTPYAMLMWGVVCFLLAFSFMCYTNSAIFVRALMSGAWFIVAVLVLWCITALALWDRTLDQEKSFWEIVHRLLSLLLFGPWWLVESVFNTISKSRKLIPSRSTQAHPSDQPAMELRQTRKSSVGTVVVELWKKSSLFSRAEPDKENTDDAEATAVGV</sequence>